<accession>A0A5B9W025</accession>
<feature type="signal peptide" evidence="1">
    <location>
        <begin position="1"/>
        <end position="25"/>
    </location>
</feature>
<reference evidence="3 4" key="1">
    <citation type="submission" date="2019-08" db="EMBL/GenBank/DDBJ databases">
        <title>Deep-cultivation of Planctomycetes and their phenomic and genomic characterization uncovers novel biology.</title>
        <authorList>
            <person name="Wiegand S."/>
            <person name="Jogler M."/>
            <person name="Boedeker C."/>
            <person name="Pinto D."/>
            <person name="Vollmers J."/>
            <person name="Rivas-Marin E."/>
            <person name="Kohn T."/>
            <person name="Peeters S.H."/>
            <person name="Heuer A."/>
            <person name="Rast P."/>
            <person name="Oberbeckmann S."/>
            <person name="Bunk B."/>
            <person name="Jeske O."/>
            <person name="Meyerdierks A."/>
            <person name="Storesund J.E."/>
            <person name="Kallscheuer N."/>
            <person name="Luecker S."/>
            <person name="Lage O.M."/>
            <person name="Pohl T."/>
            <person name="Merkel B.J."/>
            <person name="Hornburger P."/>
            <person name="Mueller R.-W."/>
            <person name="Bruemmer F."/>
            <person name="Labrenz M."/>
            <person name="Spormann A.M."/>
            <person name="Op den Camp H."/>
            <person name="Overmann J."/>
            <person name="Amann R."/>
            <person name="Jetten M.S.M."/>
            <person name="Mascher T."/>
            <person name="Medema M.H."/>
            <person name="Devos D.P."/>
            <person name="Kaster A.-K."/>
            <person name="Ovreas L."/>
            <person name="Rohde M."/>
            <person name="Galperin M.Y."/>
            <person name="Jogler C."/>
        </authorList>
    </citation>
    <scope>NUCLEOTIDE SEQUENCE [LARGE SCALE GENOMIC DNA]</scope>
    <source>
        <strain evidence="3 4">OJF2</strain>
    </source>
</reference>
<dbReference type="EMBL" id="CP042997">
    <property type="protein sequence ID" value="QEH34016.1"/>
    <property type="molecule type" value="Genomic_DNA"/>
</dbReference>
<dbReference type="Gene3D" id="2.60.120.560">
    <property type="entry name" value="Exo-inulinase, domain 1"/>
    <property type="match status" value="1"/>
</dbReference>
<feature type="domain" description="3-keto-alpha-glucoside-1,2-lyase/3-keto-2-hydroxy-glucal hydratase" evidence="2">
    <location>
        <begin position="29"/>
        <end position="203"/>
    </location>
</feature>
<dbReference type="GO" id="GO:0016787">
    <property type="term" value="F:hydrolase activity"/>
    <property type="evidence" value="ECO:0007669"/>
    <property type="project" value="InterPro"/>
</dbReference>
<dbReference type="Proteomes" id="UP000324233">
    <property type="component" value="Chromosome"/>
</dbReference>
<dbReference type="RefSeq" id="WP_246196512.1">
    <property type="nucleotide sequence ID" value="NZ_CP042997.1"/>
</dbReference>
<keyword evidence="1" id="KW-0732">Signal</keyword>
<dbReference type="Pfam" id="PF06439">
    <property type="entry name" value="3keto-disac_hyd"/>
    <property type="match status" value="1"/>
</dbReference>
<protein>
    <recommendedName>
        <fullName evidence="2">3-keto-alpha-glucoside-1,2-lyase/3-keto-2-hydroxy-glucal hydratase domain-containing protein</fullName>
    </recommendedName>
</protein>
<organism evidence="3 4">
    <name type="scientific">Aquisphaera giovannonii</name>
    <dbReference type="NCBI Taxonomy" id="406548"/>
    <lineage>
        <taxon>Bacteria</taxon>
        <taxon>Pseudomonadati</taxon>
        <taxon>Planctomycetota</taxon>
        <taxon>Planctomycetia</taxon>
        <taxon>Isosphaerales</taxon>
        <taxon>Isosphaeraceae</taxon>
        <taxon>Aquisphaera</taxon>
    </lineage>
</organism>
<evidence type="ECO:0000313" key="3">
    <source>
        <dbReference type="EMBL" id="QEH34016.1"/>
    </source>
</evidence>
<proteinExistence type="predicted"/>
<dbReference type="InterPro" id="IPR010496">
    <property type="entry name" value="AL/BT2_dom"/>
</dbReference>
<evidence type="ECO:0000256" key="1">
    <source>
        <dbReference type="SAM" id="SignalP"/>
    </source>
</evidence>
<gene>
    <name evidence="3" type="ORF">OJF2_25490</name>
</gene>
<evidence type="ECO:0000259" key="2">
    <source>
        <dbReference type="Pfam" id="PF06439"/>
    </source>
</evidence>
<keyword evidence="4" id="KW-1185">Reference proteome</keyword>
<evidence type="ECO:0000313" key="4">
    <source>
        <dbReference type="Proteomes" id="UP000324233"/>
    </source>
</evidence>
<name>A0A5B9W025_9BACT</name>
<dbReference type="AlphaFoldDB" id="A0A5B9W025"/>
<dbReference type="PROSITE" id="PS51257">
    <property type="entry name" value="PROKAR_LIPOPROTEIN"/>
    <property type="match status" value="1"/>
</dbReference>
<dbReference type="KEGG" id="agv:OJF2_25490"/>
<sequence length="207" mass="23286" precursor="true">MLRQLLTRAGSLAAAMACLATSACAQEGTWTPLFDGQTLGGWTKAGSEDSHWVVKDGCIVGTGKASMLYSPKTYKNFRYRAELRINDHGNSGVYFRCPAPNGSFGEGYEAQVDSTHADPIRTGSLYTFIHIFDRLVEPDAWFTYEIECITKEFRGKTIPHITIWINGKKLYTFLDHTDAWKEGHFAFQQHDPGSRVEIRKVEVMELP</sequence>
<feature type="chain" id="PRO_5023027649" description="3-keto-alpha-glucoside-1,2-lyase/3-keto-2-hydroxy-glucal hydratase domain-containing protein" evidence="1">
    <location>
        <begin position="26"/>
        <end position="207"/>
    </location>
</feature>